<dbReference type="GO" id="GO:0006777">
    <property type="term" value="P:Mo-molybdopterin cofactor biosynthetic process"/>
    <property type="evidence" value="ECO:0007669"/>
    <property type="project" value="UniProtKB-KW"/>
</dbReference>
<comment type="pathway">
    <text evidence="1">Cofactor biosynthesis; molybdopterin biosynthesis.</text>
</comment>
<dbReference type="GO" id="GO:0030366">
    <property type="term" value="F:molybdopterin synthase activity"/>
    <property type="evidence" value="ECO:0007669"/>
    <property type="project" value="UniProtKB-EC"/>
</dbReference>
<dbReference type="CDD" id="cd00756">
    <property type="entry name" value="MoaE"/>
    <property type="match status" value="1"/>
</dbReference>
<evidence type="ECO:0000256" key="11">
    <source>
        <dbReference type="ARBA" id="ARBA00049878"/>
    </source>
</evidence>
<gene>
    <name evidence="12" type="ORF">C8D93_109103</name>
</gene>
<dbReference type="InterPro" id="IPR036563">
    <property type="entry name" value="MoaE_sf"/>
</dbReference>
<evidence type="ECO:0000256" key="6">
    <source>
        <dbReference type="ARBA" id="ARBA00026066"/>
    </source>
</evidence>
<evidence type="ECO:0000256" key="4">
    <source>
        <dbReference type="ARBA" id="ARBA00013858"/>
    </source>
</evidence>
<comment type="caution">
    <text evidence="12">The sequence shown here is derived from an EMBL/GenBank/DDBJ whole genome shotgun (WGS) entry which is preliminary data.</text>
</comment>
<accession>A0A318E3X0</accession>
<dbReference type="EMBL" id="QICN01000009">
    <property type="protein sequence ID" value="PXV65724.1"/>
    <property type="molecule type" value="Genomic_DNA"/>
</dbReference>
<comment type="catalytic activity">
    <reaction evidence="11">
        <text>2 [molybdopterin-synthase sulfur-carrier protein]-C-terminal-Gly-aminoethanethioate + cyclic pyranopterin phosphate + H2O = molybdopterin + 2 [molybdopterin-synthase sulfur-carrier protein]-C-terminal Gly-Gly + 2 H(+)</text>
        <dbReference type="Rhea" id="RHEA:26333"/>
        <dbReference type="Rhea" id="RHEA-COMP:12202"/>
        <dbReference type="Rhea" id="RHEA-COMP:19907"/>
        <dbReference type="ChEBI" id="CHEBI:15377"/>
        <dbReference type="ChEBI" id="CHEBI:15378"/>
        <dbReference type="ChEBI" id="CHEBI:58698"/>
        <dbReference type="ChEBI" id="CHEBI:59648"/>
        <dbReference type="ChEBI" id="CHEBI:90778"/>
        <dbReference type="ChEBI" id="CHEBI:232372"/>
        <dbReference type="EC" id="2.8.1.12"/>
    </reaction>
</comment>
<dbReference type="RefSeq" id="WP_110266110.1">
    <property type="nucleotide sequence ID" value="NZ_CAWNXA010000009.1"/>
</dbReference>
<evidence type="ECO:0000256" key="9">
    <source>
        <dbReference type="ARBA" id="ARBA00030781"/>
    </source>
</evidence>
<evidence type="ECO:0000313" key="12">
    <source>
        <dbReference type="EMBL" id="PXV65724.1"/>
    </source>
</evidence>
<protein>
    <recommendedName>
        <fullName evidence="4">Molybdopterin synthase catalytic subunit</fullName>
        <ecNumber evidence="3">2.8.1.12</ecNumber>
    </recommendedName>
    <alternativeName>
        <fullName evidence="9">MPT synthase subunit 2</fullName>
    </alternativeName>
    <alternativeName>
        <fullName evidence="7">Molybdenum cofactor biosynthesis protein E</fullName>
    </alternativeName>
    <alternativeName>
        <fullName evidence="8">Molybdopterin-converting factor large subunit</fullName>
    </alternativeName>
    <alternativeName>
        <fullName evidence="10">Molybdopterin-converting factor subunit 2</fullName>
    </alternativeName>
</protein>
<organism evidence="12 13">
    <name type="scientific">Sinimarinibacterium flocculans</name>
    <dbReference type="NCBI Taxonomy" id="985250"/>
    <lineage>
        <taxon>Bacteria</taxon>
        <taxon>Pseudomonadati</taxon>
        <taxon>Pseudomonadota</taxon>
        <taxon>Gammaproteobacteria</taxon>
        <taxon>Nevskiales</taxon>
        <taxon>Nevskiaceae</taxon>
        <taxon>Sinimarinibacterium</taxon>
    </lineage>
</organism>
<evidence type="ECO:0000256" key="1">
    <source>
        <dbReference type="ARBA" id="ARBA00005046"/>
    </source>
</evidence>
<dbReference type="PANTHER" id="PTHR23404">
    <property type="entry name" value="MOLYBDOPTERIN SYNTHASE RELATED"/>
    <property type="match status" value="1"/>
</dbReference>
<dbReference type="EC" id="2.8.1.12" evidence="3"/>
<evidence type="ECO:0000256" key="5">
    <source>
        <dbReference type="ARBA" id="ARBA00023150"/>
    </source>
</evidence>
<dbReference type="Proteomes" id="UP000248330">
    <property type="component" value="Unassembled WGS sequence"/>
</dbReference>
<dbReference type="SUPFAM" id="SSF54690">
    <property type="entry name" value="Molybdopterin synthase subunit MoaE"/>
    <property type="match status" value="1"/>
</dbReference>
<dbReference type="InterPro" id="IPR003448">
    <property type="entry name" value="Mopterin_biosynth_MoaE"/>
</dbReference>
<keyword evidence="13" id="KW-1185">Reference proteome</keyword>
<comment type="similarity">
    <text evidence="2">Belongs to the MoaE family.</text>
</comment>
<dbReference type="Pfam" id="PF02391">
    <property type="entry name" value="MoaE"/>
    <property type="match status" value="1"/>
</dbReference>
<evidence type="ECO:0000256" key="10">
    <source>
        <dbReference type="ARBA" id="ARBA00032474"/>
    </source>
</evidence>
<reference evidence="12 13" key="1">
    <citation type="submission" date="2018-04" db="EMBL/GenBank/DDBJ databases">
        <title>Genomic Encyclopedia of Type Strains, Phase IV (KMG-IV): sequencing the most valuable type-strain genomes for metagenomic binning, comparative biology and taxonomic classification.</title>
        <authorList>
            <person name="Goeker M."/>
        </authorList>
    </citation>
    <scope>NUCLEOTIDE SEQUENCE [LARGE SCALE GENOMIC DNA]</scope>
    <source>
        <strain evidence="12 13">DSM 104150</strain>
    </source>
</reference>
<dbReference type="Gene3D" id="3.90.1170.40">
    <property type="entry name" value="Molybdopterin biosynthesis MoaE subunit"/>
    <property type="match status" value="1"/>
</dbReference>
<proteinExistence type="inferred from homology"/>
<evidence type="ECO:0000256" key="2">
    <source>
        <dbReference type="ARBA" id="ARBA00005426"/>
    </source>
</evidence>
<dbReference type="UniPathway" id="UPA00344"/>
<evidence type="ECO:0000313" key="13">
    <source>
        <dbReference type="Proteomes" id="UP000248330"/>
    </source>
</evidence>
<comment type="subunit">
    <text evidence="6">Heterotetramer of 2 MoaD subunits and 2 MoaE subunits. Also stable as homodimer. The enzyme changes between these two forms during catalysis.</text>
</comment>
<keyword evidence="5" id="KW-0501">Molybdenum cofactor biosynthesis</keyword>
<name>A0A318E3X0_9GAMM</name>
<evidence type="ECO:0000256" key="8">
    <source>
        <dbReference type="ARBA" id="ARBA00030407"/>
    </source>
</evidence>
<evidence type="ECO:0000256" key="3">
    <source>
        <dbReference type="ARBA" id="ARBA00011950"/>
    </source>
</evidence>
<dbReference type="AlphaFoldDB" id="A0A318E3X0"/>
<dbReference type="OrthoDB" id="9803224at2"/>
<evidence type="ECO:0000256" key="7">
    <source>
        <dbReference type="ARBA" id="ARBA00029745"/>
    </source>
</evidence>
<sequence>MSLSESPLALESLLAEGPFPDCGGLAIFGGTVRNHHEGRSVLRLRYSAYAPLAERLMREIEVETRARFGLPYCRVVHRVGMLEIGDVAIYCVTRAAHRAEAFDGCRYVVDAVKHRVPIWKEEFYADGSSAFVDGCCINPELGEPHLHAHHHSHA</sequence>